<sequence>MATEPDGCPAEEGDPPFSRWADIKKRFVASLWHDIQNRTQFLLGVALFIVGLVWAAYF</sequence>
<comment type="caution">
    <text evidence="2">The sequence shown here is derived from an EMBL/GenBank/DDBJ whole genome shotgun (WGS) entry which is preliminary data.</text>
</comment>
<keyword evidence="1" id="KW-0812">Transmembrane</keyword>
<dbReference type="RefSeq" id="WP_182659020.1">
    <property type="nucleotide sequence ID" value="NZ_BAAAQG010000003.1"/>
</dbReference>
<feature type="transmembrane region" description="Helical" evidence="1">
    <location>
        <begin position="41"/>
        <end position="57"/>
    </location>
</feature>
<gene>
    <name evidence="2" type="ORF">GCM10009831_03630</name>
</gene>
<accession>A0ABN2I4Z3</accession>
<dbReference type="Proteomes" id="UP001500383">
    <property type="component" value="Unassembled WGS sequence"/>
</dbReference>
<name>A0ABN2I4Z3_9ACTN</name>
<keyword evidence="1" id="KW-0472">Membrane</keyword>
<proteinExistence type="predicted"/>
<protein>
    <submittedName>
        <fullName evidence="2">Uncharacterized protein</fullName>
    </submittedName>
</protein>
<dbReference type="EMBL" id="BAAAQG010000003">
    <property type="protein sequence ID" value="GAA1698747.1"/>
    <property type="molecule type" value="Genomic_DNA"/>
</dbReference>
<keyword evidence="3" id="KW-1185">Reference proteome</keyword>
<evidence type="ECO:0000256" key="1">
    <source>
        <dbReference type="SAM" id="Phobius"/>
    </source>
</evidence>
<keyword evidence="1" id="KW-1133">Transmembrane helix</keyword>
<reference evidence="2 3" key="1">
    <citation type="journal article" date="2019" name="Int. J. Syst. Evol. Microbiol.">
        <title>The Global Catalogue of Microorganisms (GCM) 10K type strain sequencing project: providing services to taxonomists for standard genome sequencing and annotation.</title>
        <authorList>
            <consortium name="The Broad Institute Genomics Platform"/>
            <consortium name="The Broad Institute Genome Sequencing Center for Infectious Disease"/>
            <person name="Wu L."/>
            <person name="Ma J."/>
        </authorList>
    </citation>
    <scope>NUCLEOTIDE SEQUENCE [LARGE SCALE GENOMIC DNA]</scope>
    <source>
        <strain evidence="2 3">JCM 16002</strain>
    </source>
</reference>
<organism evidence="2 3">
    <name type="scientific">Dietzia cercidiphylli</name>
    <dbReference type="NCBI Taxonomy" id="498199"/>
    <lineage>
        <taxon>Bacteria</taxon>
        <taxon>Bacillati</taxon>
        <taxon>Actinomycetota</taxon>
        <taxon>Actinomycetes</taxon>
        <taxon>Mycobacteriales</taxon>
        <taxon>Dietziaceae</taxon>
        <taxon>Dietzia</taxon>
    </lineage>
</organism>
<evidence type="ECO:0000313" key="2">
    <source>
        <dbReference type="EMBL" id="GAA1698747.1"/>
    </source>
</evidence>
<evidence type="ECO:0000313" key="3">
    <source>
        <dbReference type="Proteomes" id="UP001500383"/>
    </source>
</evidence>